<feature type="domain" description="Helicase SEN1 beta-barrel" evidence="16">
    <location>
        <begin position="505"/>
        <end position="607"/>
    </location>
</feature>
<evidence type="ECO:0000256" key="10">
    <source>
        <dbReference type="ARBA" id="ARBA00023136"/>
    </source>
</evidence>
<evidence type="ECO:0000256" key="13">
    <source>
        <dbReference type="SAM" id="Phobius"/>
    </source>
</evidence>
<feature type="compositionally biased region" description="Pro residues" evidence="12">
    <location>
        <begin position="1192"/>
        <end position="1216"/>
    </location>
</feature>
<evidence type="ECO:0000256" key="6">
    <source>
        <dbReference type="ARBA" id="ARBA00022801"/>
    </source>
</evidence>
<keyword evidence="9 13" id="KW-1133">Transmembrane helix</keyword>
<evidence type="ECO:0000256" key="3">
    <source>
        <dbReference type="ARBA" id="ARBA00009457"/>
    </source>
</evidence>
<dbReference type="Gene3D" id="3.40.50.300">
    <property type="entry name" value="P-loop containing nucleotide triphosphate hydrolases"/>
    <property type="match status" value="2"/>
</dbReference>
<name>A0A8H8TQL5_9BASI</name>
<dbReference type="PANTHER" id="PTHR10887">
    <property type="entry name" value="DNA2/NAM7 HELICASE FAMILY"/>
    <property type="match status" value="1"/>
</dbReference>
<feature type="region of interest" description="Disordered" evidence="12">
    <location>
        <begin position="1"/>
        <end position="32"/>
    </location>
</feature>
<keyword evidence="8" id="KW-0067">ATP-binding</keyword>
<dbReference type="InterPro" id="IPR027417">
    <property type="entry name" value="P-loop_NTPase"/>
</dbReference>
<dbReference type="GO" id="GO:0004386">
    <property type="term" value="F:helicase activity"/>
    <property type="evidence" value="ECO:0007669"/>
    <property type="project" value="UniProtKB-KW"/>
</dbReference>
<keyword evidence="6" id="KW-0378">Hydrolase</keyword>
<dbReference type="GO" id="GO:0001147">
    <property type="term" value="F:transcription termination site sequence-specific DNA binding"/>
    <property type="evidence" value="ECO:0007669"/>
    <property type="project" value="TreeGrafter"/>
</dbReference>
<gene>
    <name evidence="17" type="ORF">UBRO2_02593</name>
</gene>
<keyword evidence="10 13" id="KW-0472">Membrane</keyword>
<dbReference type="GO" id="GO:0016787">
    <property type="term" value="F:hydrolase activity"/>
    <property type="evidence" value="ECO:0007669"/>
    <property type="project" value="UniProtKB-KW"/>
</dbReference>
<evidence type="ECO:0000256" key="5">
    <source>
        <dbReference type="ARBA" id="ARBA00022741"/>
    </source>
</evidence>
<feature type="transmembrane region" description="Helical" evidence="13">
    <location>
        <begin position="64"/>
        <end position="87"/>
    </location>
</feature>
<dbReference type="EMBL" id="ULHB01000041">
    <property type="protein sequence ID" value="SYW78401.1"/>
    <property type="molecule type" value="Genomic_DNA"/>
</dbReference>
<dbReference type="Pfam" id="PF13086">
    <property type="entry name" value="AAA_11"/>
    <property type="match status" value="1"/>
</dbReference>
<dbReference type="Proteomes" id="UP000658997">
    <property type="component" value="Unassembled WGS sequence"/>
</dbReference>
<evidence type="ECO:0000256" key="8">
    <source>
        <dbReference type="ARBA" id="ARBA00022840"/>
    </source>
</evidence>
<dbReference type="InterPro" id="IPR047187">
    <property type="entry name" value="SF1_C_Upf1"/>
</dbReference>
<evidence type="ECO:0000256" key="4">
    <source>
        <dbReference type="ARBA" id="ARBA00022692"/>
    </source>
</evidence>
<dbReference type="GO" id="GO:0016020">
    <property type="term" value="C:membrane"/>
    <property type="evidence" value="ECO:0007669"/>
    <property type="project" value="UniProtKB-SubCell"/>
</dbReference>
<dbReference type="InterPro" id="IPR045055">
    <property type="entry name" value="DNA2/NAM7-like"/>
</dbReference>
<dbReference type="CDD" id="cd18042">
    <property type="entry name" value="DEXXQc_SETX"/>
    <property type="match status" value="1"/>
</dbReference>
<reference evidence="17" key="1">
    <citation type="submission" date="2018-08" db="EMBL/GenBank/DDBJ databases">
        <authorList>
            <person name="Guldener U."/>
        </authorList>
    </citation>
    <scope>NUCLEOTIDE SEQUENCE</scope>
    <source>
        <strain evidence="17">UB2</strain>
    </source>
</reference>
<keyword evidence="4 13" id="KW-0812">Transmembrane</keyword>
<dbReference type="InterPro" id="IPR041677">
    <property type="entry name" value="DNA2/NAM7_AAA_11"/>
</dbReference>
<feature type="compositionally biased region" description="Low complexity" evidence="12">
    <location>
        <begin position="13"/>
        <end position="32"/>
    </location>
</feature>
<keyword evidence="18" id="KW-1185">Reference proteome</keyword>
<dbReference type="PANTHER" id="PTHR10887:SF495">
    <property type="entry name" value="HELICASE SENATAXIN ISOFORM X1-RELATED"/>
    <property type="match status" value="1"/>
</dbReference>
<dbReference type="InterPro" id="IPR041679">
    <property type="entry name" value="DNA2/NAM7-like_C"/>
</dbReference>
<evidence type="ECO:0000256" key="1">
    <source>
        <dbReference type="ARBA" id="ARBA00004370"/>
    </source>
</evidence>
<comment type="subcellular location">
    <subcellularLocation>
        <location evidence="1">Membrane</location>
    </subcellularLocation>
</comment>
<feature type="coiled-coil region" evidence="11">
    <location>
        <begin position="777"/>
        <end position="848"/>
    </location>
</feature>
<comment type="similarity">
    <text evidence="3">Belongs to the CDC50/LEM3 family.</text>
</comment>
<feature type="domain" description="DNA2/NAM7 helicase-like C-terminal" evidence="15">
    <location>
        <begin position="929"/>
        <end position="1125"/>
    </location>
</feature>
<evidence type="ECO:0000256" key="12">
    <source>
        <dbReference type="SAM" id="MobiDB-lite"/>
    </source>
</evidence>
<keyword evidence="11" id="KW-0175">Coiled coil</keyword>
<keyword evidence="5" id="KW-0547">Nucleotide-binding</keyword>
<dbReference type="GO" id="GO:0016604">
    <property type="term" value="C:nuclear body"/>
    <property type="evidence" value="ECO:0007669"/>
    <property type="project" value="TreeGrafter"/>
</dbReference>
<evidence type="ECO:0000259" key="16">
    <source>
        <dbReference type="Pfam" id="PF23576"/>
    </source>
</evidence>
<dbReference type="SUPFAM" id="SSF52540">
    <property type="entry name" value="P-loop containing nucleoside triphosphate hydrolases"/>
    <property type="match status" value="1"/>
</dbReference>
<keyword evidence="7" id="KW-0347">Helicase</keyword>
<proteinExistence type="inferred from homology"/>
<dbReference type="Pfam" id="PF13087">
    <property type="entry name" value="AAA_12"/>
    <property type="match status" value="1"/>
</dbReference>
<accession>A0A8H8TQL5</accession>
<evidence type="ECO:0000259" key="14">
    <source>
        <dbReference type="Pfam" id="PF13086"/>
    </source>
</evidence>
<feature type="region of interest" description="Disordered" evidence="12">
    <location>
        <begin position="1174"/>
        <end position="1261"/>
    </location>
</feature>
<dbReference type="GO" id="GO:0005694">
    <property type="term" value="C:chromosome"/>
    <property type="evidence" value="ECO:0007669"/>
    <property type="project" value="UniProtKB-ARBA"/>
</dbReference>
<evidence type="ECO:0000313" key="17">
    <source>
        <dbReference type="EMBL" id="SYW78401.1"/>
    </source>
</evidence>
<dbReference type="Pfam" id="PF03381">
    <property type="entry name" value="CDC50"/>
    <property type="match status" value="1"/>
</dbReference>
<evidence type="ECO:0000313" key="18">
    <source>
        <dbReference type="Proteomes" id="UP000658997"/>
    </source>
</evidence>
<organism evidence="17 18">
    <name type="scientific">Ustilago bromivora</name>
    <dbReference type="NCBI Taxonomy" id="307758"/>
    <lineage>
        <taxon>Eukaryota</taxon>
        <taxon>Fungi</taxon>
        <taxon>Dikarya</taxon>
        <taxon>Basidiomycota</taxon>
        <taxon>Ustilaginomycotina</taxon>
        <taxon>Ustilaginomycetes</taxon>
        <taxon>Ustilaginales</taxon>
        <taxon>Ustilaginaceae</taxon>
        <taxon>Ustilago</taxon>
    </lineage>
</organism>
<evidence type="ECO:0000256" key="9">
    <source>
        <dbReference type="ARBA" id="ARBA00022989"/>
    </source>
</evidence>
<comment type="caution">
    <text evidence="17">The sequence shown here is derived from an EMBL/GenBank/DDBJ whole genome shotgun (WGS) entry which is preliminary data.</text>
</comment>
<feature type="compositionally biased region" description="Basic and acidic residues" evidence="12">
    <location>
        <begin position="441"/>
        <end position="455"/>
    </location>
</feature>
<evidence type="ECO:0000256" key="7">
    <source>
        <dbReference type="ARBA" id="ARBA00022806"/>
    </source>
</evidence>
<dbReference type="InterPro" id="IPR005045">
    <property type="entry name" value="CDC50/LEM3_fam"/>
</dbReference>
<feature type="transmembrane region" description="Helical" evidence="13">
    <location>
        <begin position="362"/>
        <end position="381"/>
    </location>
</feature>
<evidence type="ECO:0000256" key="2">
    <source>
        <dbReference type="ARBA" id="ARBA00007913"/>
    </source>
</evidence>
<comment type="similarity">
    <text evidence="2">Belongs to the DNA2/NAM7 helicase family.</text>
</comment>
<dbReference type="InterPro" id="IPR056474">
    <property type="entry name" value="SEN1_barrel"/>
</dbReference>
<dbReference type="FunFam" id="3.40.50.300:FF:000326">
    <property type="entry name" value="P-loop containing nucleoside triphosphate hydrolase"/>
    <property type="match status" value="1"/>
</dbReference>
<evidence type="ECO:0000259" key="15">
    <source>
        <dbReference type="Pfam" id="PF13087"/>
    </source>
</evidence>
<feature type="region of interest" description="Disordered" evidence="12">
    <location>
        <begin position="441"/>
        <end position="467"/>
    </location>
</feature>
<dbReference type="GO" id="GO:0006369">
    <property type="term" value="P:termination of RNA polymerase II transcription"/>
    <property type="evidence" value="ECO:0007669"/>
    <property type="project" value="TreeGrafter"/>
</dbReference>
<evidence type="ECO:0000256" key="11">
    <source>
        <dbReference type="SAM" id="Coils"/>
    </source>
</evidence>
<protein>
    <submittedName>
        <fullName evidence="17">Related to SEN1 protein</fullName>
    </submittedName>
</protein>
<dbReference type="GO" id="GO:0005524">
    <property type="term" value="F:ATP binding"/>
    <property type="evidence" value="ECO:0007669"/>
    <property type="project" value="UniProtKB-KW"/>
</dbReference>
<feature type="domain" description="DNA2/NAM7 helicase helicase" evidence="14">
    <location>
        <begin position="656"/>
        <end position="922"/>
    </location>
</feature>
<feature type="compositionally biased region" description="Polar residues" evidence="12">
    <location>
        <begin position="1179"/>
        <end position="1188"/>
    </location>
</feature>
<dbReference type="Pfam" id="PF23576">
    <property type="entry name" value="SEN1_barrel"/>
    <property type="match status" value="1"/>
</dbReference>
<sequence length="1283" mass="142767">MAIFKRNNRATDAGDAARNGSANDNDSDASSAKGLRKYAQRKPANTAFKQQRLKAWQPILTPRTVLPAFFLVAIIFAPIGAVLYYFAEQVNEFTIDYTQCSTAGAEQAVIPSSKFDYQLHEKNTTNFQPPTWSWDAGTKTCSLYFSVPSRLENSVFMYYKLTNYYQNHRRYVKSIESDQLKGNAIAYGTVKGGTCKPVDVDPATNKIIYPCGLIANSVFNDTFSDPVLLNVAGSDSANQTYVMSEKNIIWPGEKNKYSKTSYKADQIVPPPYWLGATGPFGFPNGYTDDNIFDPSENEHFMVWMRIAGLPTFRKLYKRNDTSAMEPGRYLLQVVDNYPVAMFDGTKSVVFSTASWVGGRNPFLGLSFIAVAALAVLLGLIFTARHLIKPRKLGDMSYLSWNQPDSNLAALRAKTDRPRIPKVAQPPQRKMIIREDYRLERAKSGRADAERKRDRPPAQPGKEPAYRPIQPHFANANEYGLVLKPLLLLECWAQFRRAKEEADTNNEPSIPLEMTGRSTVGMFVDVKFYIPPDVLPSATNYYYAEIVRLKERTPAISGKEAKIILAKVQAFKRHPRGHQLTLRCCLADDRQGVSAALVKRSKWQVKKLFSLTTLDREYGALMVAPHLDLFSDVIKGRVAPKATLAAEEVRKAMQEYQVNEPQARAILGSLATKGFSLIQGPPGTGKTKTICALIGAFVSRQKGPSTSVQAGQAQGKRARAGIRLLDGKVIHPKVVRVGREEAVNVSVKDISLEYLVEQRLKAEGAFDGNRNSVTAADLSALHAEIHHLKMQRKQKRNKLSQARRSRDEALATQLKAEIRNLSANVKSKIDEAKGKQKSQHRQLEALRRRARLEILGEADVICTTLSGAGHKMLSRVAFDFETVVIDEAAQAVELSTIIPLRYGCKQCIMVGDPNQLPLTVISQQADKLGYSQSLFARMFERAPQEVHLLSIQYRMHPEISLFPAKAFYDSKLQDGPDMAESTRQPWHKYELTQPFKFLSTKAPESPGPFHSIINKEEANVALALYGRLRTDNVQENFDYRIGIVTMYKAQVFELKQTFQQRYGKDVVERIDFNTVDGFQGQEKDIIILSCVRSLPKPSSIGFLRDRRRLNVAVTRAKSNLSIIGNAEHLRRGDATWESLVAAAEQREAVQPITVALLQKENRTLANNFVAIESKKPATAANPSTTRSTTARPLSPPPSGPLPALPPGPPPGSPPARLPPSTARPPVQTPGTSYTPPPDNQGNGAVRKNIQSPNGNISKVDVERHLRKEDMVVGGRDECEAKQSL</sequence>
<dbReference type="CDD" id="cd18808">
    <property type="entry name" value="SF1_C_Upf1"/>
    <property type="match status" value="1"/>
</dbReference>